<organism evidence="1 2">
    <name type="scientific">Chitinophaga niabensis</name>
    <dbReference type="NCBI Taxonomy" id="536979"/>
    <lineage>
        <taxon>Bacteria</taxon>
        <taxon>Pseudomonadati</taxon>
        <taxon>Bacteroidota</taxon>
        <taxon>Chitinophagia</taxon>
        <taxon>Chitinophagales</taxon>
        <taxon>Chitinophagaceae</taxon>
        <taxon>Chitinophaga</taxon>
    </lineage>
</organism>
<dbReference type="AlphaFoldDB" id="A0A1N6K5K8"/>
<evidence type="ECO:0000313" key="2">
    <source>
        <dbReference type="Proteomes" id="UP000185003"/>
    </source>
</evidence>
<keyword evidence="2" id="KW-1185">Reference proteome</keyword>
<evidence type="ECO:0000313" key="1">
    <source>
        <dbReference type="EMBL" id="SIO51840.1"/>
    </source>
</evidence>
<dbReference type="Proteomes" id="UP000185003">
    <property type="component" value="Unassembled WGS sequence"/>
</dbReference>
<proteinExistence type="predicted"/>
<name>A0A1N6K5K8_9BACT</name>
<protein>
    <submittedName>
        <fullName evidence="1">Uncharacterized protein</fullName>
    </submittedName>
</protein>
<reference evidence="1 2" key="1">
    <citation type="submission" date="2016-11" db="EMBL/GenBank/DDBJ databases">
        <authorList>
            <person name="Jaros S."/>
            <person name="Januszkiewicz K."/>
            <person name="Wedrychowicz H."/>
        </authorList>
    </citation>
    <scope>NUCLEOTIDE SEQUENCE [LARGE SCALE GENOMIC DNA]</scope>
    <source>
        <strain evidence="1 2">DSM 24787</strain>
    </source>
</reference>
<accession>A0A1N6K5K8</accession>
<sequence>MVISEREDPFNYRLLIRGETDGSYKVNRIDLPKGSVDTSFLIDWYADTLVIKYEPVTAKHGHLRIRYNF</sequence>
<dbReference type="EMBL" id="FSRA01000002">
    <property type="protein sequence ID" value="SIO51840.1"/>
    <property type="molecule type" value="Genomic_DNA"/>
</dbReference>
<gene>
    <name evidence="1" type="ORF">SAMN04488055_5121</name>
</gene>